<sequence>MTGLPNDPVMLLSVVNTALRDTHQDLDGFCRTRDVEKDEIISKLKTINYEYNVELNKFV</sequence>
<protein>
    <submittedName>
        <fullName evidence="1">DUF4250 domain-containing protein</fullName>
    </submittedName>
</protein>
<name>A0ABT2M3N5_9FIRM</name>
<organism evidence="1 2">
    <name type="scientific">Eubacterium album</name>
    <dbReference type="NCBI Taxonomy" id="2978477"/>
    <lineage>
        <taxon>Bacteria</taxon>
        <taxon>Bacillati</taxon>
        <taxon>Bacillota</taxon>
        <taxon>Clostridia</taxon>
        <taxon>Eubacteriales</taxon>
        <taxon>Eubacteriaceae</taxon>
        <taxon>Eubacterium</taxon>
    </lineage>
</organism>
<dbReference type="EMBL" id="JAODBU010000007">
    <property type="protein sequence ID" value="MCT7399022.1"/>
    <property type="molecule type" value="Genomic_DNA"/>
</dbReference>
<dbReference type="Proteomes" id="UP001431199">
    <property type="component" value="Unassembled WGS sequence"/>
</dbReference>
<accession>A0ABT2M3N5</accession>
<dbReference type="InterPro" id="IPR025346">
    <property type="entry name" value="DUF4250"/>
</dbReference>
<dbReference type="RefSeq" id="WP_118565475.1">
    <property type="nucleotide sequence ID" value="NZ_JAODBU010000007.1"/>
</dbReference>
<keyword evidence="2" id="KW-1185">Reference proteome</keyword>
<gene>
    <name evidence="1" type="ORF">N5B56_08000</name>
</gene>
<evidence type="ECO:0000313" key="2">
    <source>
        <dbReference type="Proteomes" id="UP001431199"/>
    </source>
</evidence>
<evidence type="ECO:0000313" key="1">
    <source>
        <dbReference type="EMBL" id="MCT7399022.1"/>
    </source>
</evidence>
<dbReference type="Pfam" id="PF14056">
    <property type="entry name" value="DUF4250"/>
    <property type="match status" value="1"/>
</dbReference>
<proteinExistence type="predicted"/>
<reference evidence="1" key="1">
    <citation type="submission" date="2022-09" db="EMBL/GenBank/DDBJ databases">
        <title>Eubacterium sp. LFL-14 isolated from human feces.</title>
        <authorList>
            <person name="Liu F."/>
        </authorList>
    </citation>
    <scope>NUCLEOTIDE SEQUENCE</scope>
    <source>
        <strain evidence="1">LFL-14</strain>
    </source>
</reference>
<comment type="caution">
    <text evidence="1">The sequence shown here is derived from an EMBL/GenBank/DDBJ whole genome shotgun (WGS) entry which is preliminary data.</text>
</comment>